<dbReference type="Pfam" id="PF16757">
    <property type="entry name" value="Fucosidase_C"/>
    <property type="match status" value="1"/>
</dbReference>
<evidence type="ECO:0000313" key="10">
    <source>
        <dbReference type="EMBL" id="MBK1877236.1"/>
    </source>
</evidence>
<evidence type="ECO:0000313" key="11">
    <source>
        <dbReference type="Proteomes" id="UP000617628"/>
    </source>
</evidence>
<dbReference type="EMBL" id="JAENIL010000016">
    <property type="protein sequence ID" value="MBK1877236.1"/>
    <property type="molecule type" value="Genomic_DNA"/>
</dbReference>
<reference evidence="10" key="1">
    <citation type="submission" date="2021-01" db="EMBL/GenBank/DDBJ databases">
        <title>Modified the classification status of verrucomicrobia.</title>
        <authorList>
            <person name="Feng X."/>
        </authorList>
    </citation>
    <scope>NUCLEOTIDE SEQUENCE</scope>
    <source>
        <strain evidence="10">KCTC 13126</strain>
    </source>
</reference>
<evidence type="ECO:0000256" key="2">
    <source>
        <dbReference type="ARBA" id="ARBA00007951"/>
    </source>
</evidence>
<keyword evidence="6" id="KW-0326">Glycosidase</keyword>
<feature type="domain" description="Glycoside hydrolase family 29 N-terminal" evidence="8">
    <location>
        <begin position="19"/>
        <end position="360"/>
    </location>
</feature>
<dbReference type="InterPro" id="IPR057739">
    <property type="entry name" value="Glyco_hydro_29_N"/>
</dbReference>
<dbReference type="InterPro" id="IPR031919">
    <property type="entry name" value="Fucosidase_C"/>
</dbReference>
<evidence type="ECO:0000259" key="8">
    <source>
        <dbReference type="Pfam" id="PF01120"/>
    </source>
</evidence>
<evidence type="ECO:0000256" key="1">
    <source>
        <dbReference type="ARBA" id="ARBA00004071"/>
    </source>
</evidence>
<accession>A0A934VL01</accession>
<evidence type="ECO:0000256" key="7">
    <source>
        <dbReference type="SAM" id="SignalP"/>
    </source>
</evidence>
<evidence type="ECO:0000256" key="5">
    <source>
        <dbReference type="ARBA" id="ARBA00022801"/>
    </source>
</evidence>
<feature type="signal peptide" evidence="7">
    <location>
        <begin position="1"/>
        <end position="19"/>
    </location>
</feature>
<keyword evidence="11" id="KW-1185">Reference proteome</keyword>
<dbReference type="PANTHER" id="PTHR10030:SF37">
    <property type="entry name" value="ALPHA-L-FUCOSIDASE-RELATED"/>
    <property type="match status" value="1"/>
</dbReference>
<organism evidence="10 11">
    <name type="scientific">Pelagicoccus mobilis</name>
    <dbReference type="NCBI Taxonomy" id="415221"/>
    <lineage>
        <taxon>Bacteria</taxon>
        <taxon>Pseudomonadati</taxon>
        <taxon>Verrucomicrobiota</taxon>
        <taxon>Opitutia</taxon>
        <taxon>Puniceicoccales</taxon>
        <taxon>Pelagicoccaceae</taxon>
        <taxon>Pelagicoccus</taxon>
    </lineage>
</organism>
<dbReference type="Gene3D" id="3.20.20.80">
    <property type="entry name" value="Glycosidases"/>
    <property type="match status" value="1"/>
</dbReference>
<dbReference type="GO" id="GO:0005764">
    <property type="term" value="C:lysosome"/>
    <property type="evidence" value="ECO:0007669"/>
    <property type="project" value="TreeGrafter"/>
</dbReference>
<evidence type="ECO:0000256" key="6">
    <source>
        <dbReference type="ARBA" id="ARBA00023295"/>
    </source>
</evidence>
<dbReference type="InterPro" id="IPR013780">
    <property type="entry name" value="Glyco_hydro_b"/>
</dbReference>
<feature type="chain" id="PRO_5037481359" description="alpha-L-fucosidase" evidence="7">
    <location>
        <begin position="20"/>
        <end position="488"/>
    </location>
</feature>
<dbReference type="Proteomes" id="UP000617628">
    <property type="component" value="Unassembled WGS sequence"/>
</dbReference>
<evidence type="ECO:0000256" key="3">
    <source>
        <dbReference type="ARBA" id="ARBA00012662"/>
    </source>
</evidence>
<dbReference type="PIRSF" id="PIRSF001092">
    <property type="entry name" value="Alpha-L-fucosidase"/>
    <property type="match status" value="1"/>
</dbReference>
<dbReference type="GO" id="GO:0004560">
    <property type="term" value="F:alpha-L-fucosidase activity"/>
    <property type="evidence" value="ECO:0007669"/>
    <property type="project" value="InterPro"/>
</dbReference>
<evidence type="ECO:0000256" key="4">
    <source>
        <dbReference type="ARBA" id="ARBA00022729"/>
    </source>
</evidence>
<dbReference type="GO" id="GO:0006004">
    <property type="term" value="P:fucose metabolic process"/>
    <property type="evidence" value="ECO:0007669"/>
    <property type="project" value="InterPro"/>
</dbReference>
<comment type="caution">
    <text evidence="10">The sequence shown here is derived from an EMBL/GenBank/DDBJ whole genome shotgun (WGS) entry which is preliminary data.</text>
</comment>
<dbReference type="Gene3D" id="2.60.40.1180">
    <property type="entry name" value="Golgi alpha-mannosidase II"/>
    <property type="match status" value="1"/>
</dbReference>
<comment type="function">
    <text evidence="1">Alpha-L-fucosidase is responsible for hydrolyzing the alpha-1,6-linked fucose joined to the reducing-end N-acetylglucosamine of the carbohydrate moieties of glycoproteins.</text>
</comment>
<evidence type="ECO:0000259" key="9">
    <source>
        <dbReference type="Pfam" id="PF16757"/>
    </source>
</evidence>
<dbReference type="AlphaFoldDB" id="A0A934VL01"/>
<name>A0A934VL01_9BACT</name>
<dbReference type="Pfam" id="PF01120">
    <property type="entry name" value="Alpha_L_fucos"/>
    <property type="match status" value="1"/>
</dbReference>
<feature type="domain" description="Alpha-L-fucosidase C-terminal" evidence="9">
    <location>
        <begin position="401"/>
        <end position="483"/>
    </location>
</feature>
<dbReference type="SUPFAM" id="SSF51445">
    <property type="entry name" value="(Trans)glycosidases"/>
    <property type="match status" value="1"/>
</dbReference>
<sequence length="488" mass="55787">MKKLLLFVLAFGFTLNAYAAPVYEANWQSLDARETPQWWKDAKFGIFIHWGPYSVPSFSKNGFYSEWYWRNLVDEKRVKQGYKETKAFHDANYGPLFTYPDFATEFKTELFDPDQWAEVMESSGAKYVVLTSKHHDGFCLWPNEQADRSWGRPWNSVGTGPGRDLLGELTTAVRKTEMKMGIYYSLYEWYNPLYASDVDLYVDQHMIPQFKDVVSKYAPSVIFSDGEWEHPDTTWRSTEMLAWLFNESPSKDEIVINDRWGKGCRHTHGGYYTTEYGSGLNDPSIAWEESRGMAHSYGFSRTENLADYNTGQKFVYMLVDIVSRGGNFLLDIGPTADGRIPVIQQERMKEIGDWLAINGEAIYGTKAWKKSCQWTEGKIQDAERGEYKSGFDIMQLTVNPQEGFATKEMWFTQKGDALYAICPVYPEDKMLIKGVKVAKDAEVSLLGLPGKLKWKQRGDAIEVEVPAVTPSTAPCAYAWTVKVSGVFE</sequence>
<protein>
    <recommendedName>
        <fullName evidence="3">alpha-L-fucosidase</fullName>
        <ecNumber evidence="3">3.2.1.51</ecNumber>
    </recommendedName>
</protein>
<proteinExistence type="inferred from homology"/>
<comment type="similarity">
    <text evidence="2">Belongs to the glycosyl hydrolase 29 family.</text>
</comment>
<dbReference type="RefSeq" id="WP_200355452.1">
    <property type="nucleotide sequence ID" value="NZ_JAENIL010000016.1"/>
</dbReference>
<dbReference type="PRINTS" id="PR00741">
    <property type="entry name" value="GLHYDRLASE29"/>
</dbReference>
<dbReference type="InterPro" id="IPR000933">
    <property type="entry name" value="Glyco_hydro_29"/>
</dbReference>
<dbReference type="SMART" id="SM00812">
    <property type="entry name" value="Alpha_L_fucos"/>
    <property type="match status" value="1"/>
</dbReference>
<gene>
    <name evidence="10" type="ORF">JIN87_10175</name>
</gene>
<keyword evidence="5" id="KW-0378">Hydrolase</keyword>
<dbReference type="InterPro" id="IPR017853">
    <property type="entry name" value="GH"/>
</dbReference>
<keyword evidence="4 7" id="KW-0732">Signal</keyword>
<dbReference type="InterPro" id="IPR016286">
    <property type="entry name" value="FUC_metazoa-typ"/>
</dbReference>
<dbReference type="EC" id="3.2.1.51" evidence="3"/>
<dbReference type="GO" id="GO:0016139">
    <property type="term" value="P:glycoside catabolic process"/>
    <property type="evidence" value="ECO:0007669"/>
    <property type="project" value="TreeGrafter"/>
</dbReference>
<dbReference type="PANTHER" id="PTHR10030">
    <property type="entry name" value="ALPHA-L-FUCOSIDASE"/>
    <property type="match status" value="1"/>
</dbReference>